<keyword evidence="1" id="KW-1133">Transmembrane helix</keyword>
<reference evidence="3" key="1">
    <citation type="journal article" date="2019" name="Int. J. Syst. Evol. Microbiol.">
        <title>The Global Catalogue of Microorganisms (GCM) 10K type strain sequencing project: providing services to taxonomists for standard genome sequencing and annotation.</title>
        <authorList>
            <consortium name="The Broad Institute Genomics Platform"/>
            <consortium name="The Broad Institute Genome Sequencing Center for Infectious Disease"/>
            <person name="Wu L."/>
            <person name="Ma J."/>
        </authorList>
    </citation>
    <scope>NUCLEOTIDE SEQUENCE [LARGE SCALE GENOMIC DNA]</scope>
    <source>
        <strain evidence="3">JCM 16112</strain>
    </source>
</reference>
<keyword evidence="1" id="KW-0472">Membrane</keyword>
<protein>
    <recommendedName>
        <fullName evidence="4">FUSC family protein</fullName>
    </recommendedName>
</protein>
<gene>
    <name evidence="2" type="ORF">GCM10009119_41840</name>
</gene>
<evidence type="ECO:0000313" key="2">
    <source>
        <dbReference type="EMBL" id="GAA0881214.1"/>
    </source>
</evidence>
<dbReference type="Proteomes" id="UP001500469">
    <property type="component" value="Unassembled WGS sequence"/>
</dbReference>
<keyword evidence="1" id="KW-0812">Transmembrane</keyword>
<feature type="transmembrane region" description="Helical" evidence="1">
    <location>
        <begin position="44"/>
        <end position="60"/>
    </location>
</feature>
<evidence type="ECO:0000256" key="1">
    <source>
        <dbReference type="SAM" id="Phobius"/>
    </source>
</evidence>
<organism evidence="2 3">
    <name type="scientific">Algoriphagus jejuensis</name>
    <dbReference type="NCBI Taxonomy" id="419934"/>
    <lineage>
        <taxon>Bacteria</taxon>
        <taxon>Pseudomonadati</taxon>
        <taxon>Bacteroidota</taxon>
        <taxon>Cytophagia</taxon>
        <taxon>Cytophagales</taxon>
        <taxon>Cyclobacteriaceae</taxon>
        <taxon>Algoriphagus</taxon>
    </lineage>
</organism>
<accession>A0ABP3YL16</accession>
<proteinExistence type="predicted"/>
<comment type="caution">
    <text evidence="2">The sequence shown here is derived from an EMBL/GenBank/DDBJ whole genome shotgun (WGS) entry which is preliminary data.</text>
</comment>
<evidence type="ECO:0008006" key="4">
    <source>
        <dbReference type="Google" id="ProtNLM"/>
    </source>
</evidence>
<keyword evidence="3" id="KW-1185">Reference proteome</keyword>
<dbReference type="EMBL" id="BAAAFI010000049">
    <property type="protein sequence ID" value="GAA0881214.1"/>
    <property type="molecule type" value="Genomic_DNA"/>
</dbReference>
<dbReference type="RefSeq" id="WP_343854986.1">
    <property type="nucleotide sequence ID" value="NZ_BAAAFI010000049.1"/>
</dbReference>
<sequence>MEYKELTDQELLEEQKKLNSFSILNAFLIGFLVGIVLFSIYYHAYGIALLIPLFLIYKLTNDPRNKRVKELEMELKVRKLR</sequence>
<feature type="transmembrane region" description="Helical" evidence="1">
    <location>
        <begin position="21"/>
        <end position="38"/>
    </location>
</feature>
<name>A0ABP3YL16_9BACT</name>
<evidence type="ECO:0000313" key="3">
    <source>
        <dbReference type="Proteomes" id="UP001500469"/>
    </source>
</evidence>